<comment type="caution">
    <text evidence="1">The sequence shown here is derived from an EMBL/GenBank/DDBJ whole genome shotgun (WGS) entry which is preliminary data.</text>
</comment>
<reference evidence="1 2" key="1">
    <citation type="submission" date="2021-02" db="EMBL/GenBank/DDBJ databases">
        <title>Genome assembly of Pseudopithomyces chartarum.</title>
        <authorList>
            <person name="Jauregui R."/>
            <person name="Singh J."/>
            <person name="Voisey C."/>
        </authorList>
    </citation>
    <scope>NUCLEOTIDE SEQUENCE [LARGE SCALE GENOMIC DNA]</scope>
    <source>
        <strain evidence="1 2">AGR01</strain>
    </source>
</reference>
<gene>
    <name evidence="1" type="ORF">GRF29_154g319888</name>
</gene>
<protein>
    <submittedName>
        <fullName evidence="1">Uncharacterized protein</fullName>
    </submittedName>
</protein>
<accession>A0AAN6RG17</accession>
<name>A0AAN6RG17_9PLEO</name>
<keyword evidence="2" id="KW-1185">Reference proteome</keyword>
<dbReference type="Proteomes" id="UP001280581">
    <property type="component" value="Unassembled WGS sequence"/>
</dbReference>
<sequence length="93" mass="10318">MLRRPNNIPPHLRPINTLINLLIHPPTHRDRIPPHNVQPQRYLFGRDVVFRVVDSRPDDALDGGGKNEVHAAVAGLEGADHGAAVEGEDRDLL</sequence>
<organism evidence="1 2">
    <name type="scientific">Pseudopithomyces chartarum</name>
    <dbReference type="NCBI Taxonomy" id="1892770"/>
    <lineage>
        <taxon>Eukaryota</taxon>
        <taxon>Fungi</taxon>
        <taxon>Dikarya</taxon>
        <taxon>Ascomycota</taxon>
        <taxon>Pezizomycotina</taxon>
        <taxon>Dothideomycetes</taxon>
        <taxon>Pleosporomycetidae</taxon>
        <taxon>Pleosporales</taxon>
        <taxon>Massarineae</taxon>
        <taxon>Didymosphaeriaceae</taxon>
        <taxon>Pseudopithomyces</taxon>
    </lineage>
</organism>
<proteinExistence type="predicted"/>
<dbReference type="EMBL" id="WVTA01000013">
    <property type="protein sequence ID" value="KAK3202658.1"/>
    <property type="molecule type" value="Genomic_DNA"/>
</dbReference>
<dbReference type="AlphaFoldDB" id="A0AAN6RG17"/>
<evidence type="ECO:0000313" key="1">
    <source>
        <dbReference type="EMBL" id="KAK3202658.1"/>
    </source>
</evidence>
<evidence type="ECO:0000313" key="2">
    <source>
        <dbReference type="Proteomes" id="UP001280581"/>
    </source>
</evidence>